<accession>A0A0G4IJ67</accession>
<keyword evidence="1" id="KW-0677">Repeat</keyword>
<dbReference type="PROSITE" id="PS50005">
    <property type="entry name" value="TPR"/>
    <property type="match status" value="2"/>
</dbReference>
<dbReference type="PANTHER" id="PTHR45153">
    <property type="entry name" value="TETRATRICOPEPTIDE REPEAT PROTEIN 16"/>
    <property type="match status" value="1"/>
</dbReference>
<feature type="repeat" description="TPR" evidence="3">
    <location>
        <begin position="83"/>
        <end position="116"/>
    </location>
</feature>
<dbReference type="Pfam" id="PF07719">
    <property type="entry name" value="TPR_2"/>
    <property type="match status" value="1"/>
</dbReference>
<dbReference type="Proteomes" id="UP000039324">
    <property type="component" value="Unassembled WGS sequence"/>
</dbReference>
<dbReference type="Pfam" id="PF13181">
    <property type="entry name" value="TPR_8"/>
    <property type="match status" value="1"/>
</dbReference>
<evidence type="ECO:0000256" key="1">
    <source>
        <dbReference type="ARBA" id="ARBA00022737"/>
    </source>
</evidence>
<dbReference type="InterPro" id="IPR011990">
    <property type="entry name" value="TPR-like_helical_dom_sf"/>
</dbReference>
<gene>
    <name evidence="4" type="ORF">PBRA_003980</name>
</gene>
<reference evidence="4 5" key="1">
    <citation type="submission" date="2015-02" db="EMBL/GenBank/DDBJ databases">
        <authorList>
            <person name="Chooi Y.-H."/>
        </authorList>
    </citation>
    <scope>NUCLEOTIDE SEQUENCE [LARGE SCALE GENOMIC DNA]</scope>
    <source>
        <strain evidence="4">E3</strain>
    </source>
</reference>
<evidence type="ECO:0000256" key="2">
    <source>
        <dbReference type="ARBA" id="ARBA00022803"/>
    </source>
</evidence>
<dbReference type="SMART" id="SM00028">
    <property type="entry name" value="TPR"/>
    <property type="match status" value="8"/>
</dbReference>
<dbReference type="OrthoDB" id="1926212at2759"/>
<feature type="repeat" description="TPR" evidence="3">
    <location>
        <begin position="426"/>
        <end position="459"/>
    </location>
</feature>
<dbReference type="InterPro" id="IPR013105">
    <property type="entry name" value="TPR_2"/>
</dbReference>
<protein>
    <recommendedName>
        <fullName evidence="6">Tetratricopeptide repeat protein</fullName>
    </recommendedName>
</protein>
<dbReference type="AlphaFoldDB" id="A0A0G4IJ67"/>
<evidence type="ECO:0008006" key="6">
    <source>
        <dbReference type="Google" id="ProtNLM"/>
    </source>
</evidence>
<dbReference type="STRING" id="37360.A0A0G4IJ67"/>
<dbReference type="EMBL" id="CDSF01000013">
    <property type="protein sequence ID" value="CEO95214.1"/>
    <property type="molecule type" value="Genomic_DNA"/>
</dbReference>
<keyword evidence="5" id="KW-1185">Reference proteome</keyword>
<sequence>MQYARQGAEQLRQDDFPGAVISFTKALFLLPNSTLSSGETDAALHTGRGCAFIGLGDIKSAIVNLRRAQALGDGDPSIPSRLSRLYSKLGHVHADIGDHPQASICYLQALDIDRTDVTFWMDWITSLVHERRYDETVEALAEFMALPTIGPDCQEPPYVDLILTRALALLKLRRVRRRRRRRSLIKLMCGFVQYADAHDDLQRGLAMNADHERLPALRMEFNTVANELHGEAELLGLSDRLSSAIEHATWALRLSDGMNKIDHFRLRARLLQKRGEYTSALDDLEDALALCGADHSTRNPIFSEISLVENQIGVELFSRRSVQHAISHLNRAILLDPLQTAFYVNRGDCFMALGQLNYAMAVPLADFHEADRLEALRSRDSPCRSGIRGRLATIHYRFGVQAFNRRSLGEAAVEFTDAIALAPSTAQYYVNRGIVLERMQDPVNALADFTQAIKLDPGNADAAAHIATLNGGHRHEFEIVAVPASVRDKHPKSRLHVIAQNRRRRRRPQAT</sequence>
<dbReference type="SUPFAM" id="SSF48452">
    <property type="entry name" value="TPR-like"/>
    <property type="match status" value="3"/>
</dbReference>
<evidence type="ECO:0000313" key="5">
    <source>
        <dbReference type="Proteomes" id="UP000039324"/>
    </source>
</evidence>
<evidence type="ECO:0000313" key="4">
    <source>
        <dbReference type="EMBL" id="CEO95214.1"/>
    </source>
</evidence>
<dbReference type="OMA" id="MNADHER"/>
<evidence type="ECO:0000256" key="3">
    <source>
        <dbReference type="PROSITE-ProRule" id="PRU00339"/>
    </source>
</evidence>
<dbReference type="PANTHER" id="PTHR45153:SF1">
    <property type="entry name" value="TETRATRICOPEPTIDE REPEAT PROTEIN 16"/>
    <property type="match status" value="1"/>
</dbReference>
<proteinExistence type="predicted"/>
<dbReference type="InterPro" id="IPR019734">
    <property type="entry name" value="TPR_rpt"/>
</dbReference>
<name>A0A0G4IJ67_PLABS</name>
<keyword evidence="2 3" id="KW-0802">TPR repeat</keyword>
<organism evidence="4 5">
    <name type="scientific">Plasmodiophora brassicae</name>
    <name type="common">Clubroot disease agent</name>
    <dbReference type="NCBI Taxonomy" id="37360"/>
    <lineage>
        <taxon>Eukaryota</taxon>
        <taxon>Sar</taxon>
        <taxon>Rhizaria</taxon>
        <taxon>Endomyxa</taxon>
        <taxon>Phytomyxea</taxon>
        <taxon>Plasmodiophorida</taxon>
        <taxon>Plasmodiophoridae</taxon>
        <taxon>Plasmodiophora</taxon>
    </lineage>
</organism>
<dbReference type="Gene3D" id="1.25.40.10">
    <property type="entry name" value="Tetratricopeptide repeat domain"/>
    <property type="match status" value="4"/>
</dbReference>